<dbReference type="PANTHER" id="PTHR46986">
    <property type="entry name" value="ENDORIBONUCLEASE YBEY, CHLOROPLASTIC"/>
    <property type="match status" value="1"/>
</dbReference>
<dbReference type="InterPro" id="IPR023091">
    <property type="entry name" value="MetalPrtase_cat_dom_sf_prd"/>
</dbReference>
<dbReference type="EC" id="3.1.-.-" evidence="7"/>
<keyword evidence="7" id="KW-0690">Ribosome biogenesis</keyword>
<dbReference type="PROSITE" id="PS01306">
    <property type="entry name" value="UPF0054"/>
    <property type="match status" value="1"/>
</dbReference>
<evidence type="ECO:0000256" key="2">
    <source>
        <dbReference type="ARBA" id="ARBA00022722"/>
    </source>
</evidence>
<proteinExistence type="inferred from homology"/>
<evidence type="ECO:0000313" key="9">
    <source>
        <dbReference type="Proteomes" id="UP000326554"/>
    </source>
</evidence>
<keyword evidence="7" id="KW-0963">Cytoplasm</keyword>
<comment type="cofactor">
    <cofactor evidence="7">
        <name>Zn(2+)</name>
        <dbReference type="ChEBI" id="CHEBI:29105"/>
    </cofactor>
    <text evidence="7">Binds 1 zinc ion.</text>
</comment>
<feature type="binding site" evidence="7">
    <location>
        <position position="125"/>
    </location>
    <ligand>
        <name>Zn(2+)</name>
        <dbReference type="ChEBI" id="CHEBI:29105"/>
        <note>catalytic</note>
    </ligand>
</feature>
<comment type="caution">
    <text evidence="8">The sequence shown here is derived from an EMBL/GenBank/DDBJ whole genome shotgun (WGS) entry which is preliminary data.</text>
</comment>
<dbReference type="GO" id="GO:0008270">
    <property type="term" value="F:zinc ion binding"/>
    <property type="evidence" value="ECO:0007669"/>
    <property type="project" value="UniProtKB-UniRule"/>
</dbReference>
<keyword evidence="5 7" id="KW-0378">Hydrolase</keyword>
<evidence type="ECO:0000256" key="5">
    <source>
        <dbReference type="ARBA" id="ARBA00022801"/>
    </source>
</evidence>
<sequence length="162" mass="17582">MPVDVIAEDDRWAAIPLEEISERAASATLERLGLEPSAWEVALLACDDARIADLNGQFRGRAAPTNVLSWPSEERGAAIPGETPHAPDLTDPELGDIAMAFETCEREAREMGKDLPTHVTHLVVHGILHLLGYDHVRDEDAALMEGLESEILGKLGLPDPYG</sequence>
<dbReference type="HAMAP" id="MF_00009">
    <property type="entry name" value="Endoribonucl_YbeY"/>
    <property type="match status" value="1"/>
</dbReference>
<dbReference type="Pfam" id="PF02130">
    <property type="entry name" value="YbeY"/>
    <property type="match status" value="1"/>
</dbReference>
<protein>
    <recommendedName>
        <fullName evidence="7">Endoribonuclease YbeY</fullName>
        <ecNumber evidence="7">3.1.-.-</ecNumber>
    </recommendedName>
</protein>
<keyword evidence="3 7" id="KW-0479">Metal-binding</keyword>
<dbReference type="RefSeq" id="WP_150445589.1">
    <property type="nucleotide sequence ID" value="NZ_VYQE01000003.1"/>
</dbReference>
<evidence type="ECO:0000313" key="8">
    <source>
        <dbReference type="EMBL" id="KAA9008305.1"/>
    </source>
</evidence>
<keyword evidence="7" id="KW-0698">rRNA processing</keyword>
<dbReference type="NCBIfam" id="TIGR00043">
    <property type="entry name" value="rRNA maturation RNase YbeY"/>
    <property type="match status" value="1"/>
</dbReference>
<dbReference type="PANTHER" id="PTHR46986:SF1">
    <property type="entry name" value="ENDORIBONUCLEASE YBEY, CHLOROPLASTIC"/>
    <property type="match status" value="1"/>
</dbReference>
<feature type="binding site" evidence="7">
    <location>
        <position position="135"/>
    </location>
    <ligand>
        <name>Zn(2+)</name>
        <dbReference type="ChEBI" id="CHEBI:29105"/>
        <note>catalytic</note>
    </ligand>
</feature>
<comment type="function">
    <text evidence="7">Single strand-specific metallo-endoribonuclease involved in late-stage 70S ribosome quality control and in maturation of the 3' terminus of the 16S rRNA.</text>
</comment>
<dbReference type="GO" id="GO:0004222">
    <property type="term" value="F:metalloendopeptidase activity"/>
    <property type="evidence" value="ECO:0007669"/>
    <property type="project" value="InterPro"/>
</dbReference>
<accession>A0A5J5GJI3</accession>
<dbReference type="GO" id="GO:0004521">
    <property type="term" value="F:RNA endonuclease activity"/>
    <property type="evidence" value="ECO:0007669"/>
    <property type="project" value="UniProtKB-UniRule"/>
</dbReference>
<feature type="binding site" evidence="7">
    <location>
        <position position="129"/>
    </location>
    <ligand>
        <name>Zn(2+)</name>
        <dbReference type="ChEBI" id="CHEBI:29105"/>
        <note>catalytic</note>
    </ligand>
</feature>
<evidence type="ECO:0000256" key="7">
    <source>
        <dbReference type="HAMAP-Rule" id="MF_00009"/>
    </source>
</evidence>
<dbReference type="GO" id="GO:0005737">
    <property type="term" value="C:cytoplasm"/>
    <property type="evidence" value="ECO:0007669"/>
    <property type="project" value="UniProtKB-SubCell"/>
</dbReference>
<dbReference type="InterPro" id="IPR020549">
    <property type="entry name" value="YbeY_CS"/>
</dbReference>
<comment type="similarity">
    <text evidence="1 7">Belongs to the endoribonuclease YbeY family.</text>
</comment>
<dbReference type="EMBL" id="VYQE01000003">
    <property type="protein sequence ID" value="KAA9008305.1"/>
    <property type="molecule type" value="Genomic_DNA"/>
</dbReference>
<dbReference type="Proteomes" id="UP000326554">
    <property type="component" value="Unassembled WGS sequence"/>
</dbReference>
<name>A0A5J5GJI3_9RHOB</name>
<keyword evidence="4 7" id="KW-0255">Endonuclease</keyword>
<gene>
    <name evidence="7 8" type="primary">ybeY</name>
    <name evidence="8" type="ORF">F3S47_12520</name>
</gene>
<dbReference type="InterPro" id="IPR002036">
    <property type="entry name" value="YbeY"/>
</dbReference>
<reference evidence="8 9" key="1">
    <citation type="submission" date="2019-09" db="EMBL/GenBank/DDBJ databases">
        <authorList>
            <person name="Park J.-S."/>
            <person name="Choi H.-J."/>
        </authorList>
    </citation>
    <scope>NUCLEOTIDE SEQUENCE [LARGE SCALE GENOMIC DNA]</scope>
    <source>
        <strain evidence="8 9">176SS1-4</strain>
    </source>
</reference>
<keyword evidence="9" id="KW-1185">Reference proteome</keyword>
<keyword evidence="6 7" id="KW-0862">Zinc</keyword>
<dbReference type="SUPFAM" id="SSF55486">
    <property type="entry name" value="Metalloproteases ('zincins'), catalytic domain"/>
    <property type="match status" value="1"/>
</dbReference>
<dbReference type="Gene3D" id="3.40.390.30">
    <property type="entry name" value="Metalloproteases ('zincins'), catalytic domain"/>
    <property type="match status" value="1"/>
</dbReference>
<evidence type="ECO:0000256" key="3">
    <source>
        <dbReference type="ARBA" id="ARBA00022723"/>
    </source>
</evidence>
<evidence type="ECO:0000256" key="4">
    <source>
        <dbReference type="ARBA" id="ARBA00022759"/>
    </source>
</evidence>
<comment type="subcellular location">
    <subcellularLocation>
        <location evidence="7">Cytoplasm</location>
    </subcellularLocation>
</comment>
<organism evidence="8 9">
    <name type="scientific">Histidinibacterium aquaticum</name>
    <dbReference type="NCBI Taxonomy" id="2613962"/>
    <lineage>
        <taxon>Bacteria</taxon>
        <taxon>Pseudomonadati</taxon>
        <taxon>Pseudomonadota</taxon>
        <taxon>Alphaproteobacteria</taxon>
        <taxon>Rhodobacterales</taxon>
        <taxon>Paracoccaceae</taxon>
        <taxon>Histidinibacterium</taxon>
    </lineage>
</organism>
<dbReference type="AlphaFoldDB" id="A0A5J5GJI3"/>
<dbReference type="GO" id="GO:0006364">
    <property type="term" value="P:rRNA processing"/>
    <property type="evidence" value="ECO:0007669"/>
    <property type="project" value="UniProtKB-UniRule"/>
</dbReference>
<keyword evidence="2 7" id="KW-0540">Nuclease</keyword>
<evidence type="ECO:0000256" key="6">
    <source>
        <dbReference type="ARBA" id="ARBA00022833"/>
    </source>
</evidence>
<evidence type="ECO:0000256" key="1">
    <source>
        <dbReference type="ARBA" id="ARBA00010875"/>
    </source>
</evidence>